<evidence type="ECO:0008006" key="5">
    <source>
        <dbReference type="Google" id="ProtNLM"/>
    </source>
</evidence>
<accession>A0A143PYM8</accession>
<feature type="transmembrane region" description="Helical" evidence="2">
    <location>
        <begin position="414"/>
        <end position="435"/>
    </location>
</feature>
<keyword evidence="2" id="KW-1133">Transmembrane helix</keyword>
<dbReference type="KEGG" id="abac:LuPra_06183"/>
<feature type="region of interest" description="Disordered" evidence="1">
    <location>
        <begin position="139"/>
        <end position="171"/>
    </location>
</feature>
<reference evidence="3 4" key="1">
    <citation type="journal article" date="2016" name="Genome Announc.">
        <title>First Complete Genome Sequence of a Subdivision 6 Acidobacterium Strain.</title>
        <authorList>
            <person name="Huang S."/>
            <person name="Vieira S."/>
            <person name="Bunk B."/>
            <person name="Riedel T."/>
            <person name="Sproer C."/>
            <person name="Overmann J."/>
        </authorList>
    </citation>
    <scope>NUCLEOTIDE SEQUENCE [LARGE SCALE GENOMIC DNA]</scope>
    <source>
        <strain evidence="4">DSM 100886 HEG_-6_39</strain>
    </source>
</reference>
<protein>
    <recommendedName>
        <fullName evidence="5">Glycosyltransferase RgtA/B/C/D-like domain-containing protein</fullName>
    </recommendedName>
</protein>
<feature type="transmembrane region" description="Helical" evidence="2">
    <location>
        <begin position="374"/>
        <end position="394"/>
    </location>
</feature>
<evidence type="ECO:0000256" key="1">
    <source>
        <dbReference type="SAM" id="MobiDB-lite"/>
    </source>
</evidence>
<feature type="transmembrane region" description="Helical" evidence="2">
    <location>
        <begin position="283"/>
        <end position="300"/>
    </location>
</feature>
<keyword evidence="2" id="KW-0812">Transmembrane</keyword>
<feature type="compositionally biased region" description="Basic and acidic residues" evidence="1">
    <location>
        <begin position="147"/>
        <end position="162"/>
    </location>
</feature>
<proteinExistence type="predicted"/>
<sequence length="604" mass="66341">MQVPTIRSRGSRLREWLGAGLLFAALTFIVLWPQPARWLTHGHAHQDSLFNMWRLSWIAEALTTQPSRLFDPPILHPATRVLAFSDAVLLQGLLATPLLAAGAPILPVSNAILLLGPWLSALAMYLLVRDLLAGRAGAGLSGSGGREAGRVEAEGQRPDSEIAAHPQGTPHPVPVTRHPLPVPGPYWPALIAGTIFALLPYRVEHMMHLELQWSQWMPLACWALHRTVQRGRVRDGVLTAVFVLAQFLSCIYYGVFLVMTLALVAPLLLLARERATLVGIARALVVGAVVCGPPLLMYAAPYRANQQVLGGRTAHDIQRWSATPGSFVSAPADSRLYGWTADNGGPEGRLWSGVVALLLGAIGLWTTRRVAATWMYGAMLVLSILFALGSNTPVYRLAMVVVPPLQGLRAPARFGMMVALALSVLAGIGAAWVLARMPRGWRQHAIGAAMLAMLACEYASDVRSLHPWIQRVPIYAAWLRMQPPGAVVDLPIARANTLPLFEAEWAFYGRTHKHPMVNGYSGYFPRRYLNVLGAMMRFPRGDSLAALRQQDVRYVVVHEDRYEPVDFLDFDARLRRTPGLTLVGRIPDPDYPATVFLLDPEPSR</sequence>
<keyword evidence="2" id="KW-0472">Membrane</keyword>
<organism evidence="3 4">
    <name type="scientific">Luteitalea pratensis</name>
    <dbReference type="NCBI Taxonomy" id="1855912"/>
    <lineage>
        <taxon>Bacteria</taxon>
        <taxon>Pseudomonadati</taxon>
        <taxon>Acidobacteriota</taxon>
        <taxon>Vicinamibacteria</taxon>
        <taxon>Vicinamibacterales</taxon>
        <taxon>Vicinamibacteraceae</taxon>
        <taxon>Luteitalea</taxon>
    </lineage>
</organism>
<dbReference type="EMBL" id="CP015136">
    <property type="protein sequence ID" value="AMY12899.1"/>
    <property type="molecule type" value="Genomic_DNA"/>
</dbReference>
<dbReference type="RefSeq" id="WP_110174313.1">
    <property type="nucleotide sequence ID" value="NZ_CP015136.1"/>
</dbReference>
<evidence type="ECO:0000313" key="4">
    <source>
        <dbReference type="Proteomes" id="UP000076079"/>
    </source>
</evidence>
<dbReference type="STRING" id="1855912.LuPra_06183"/>
<dbReference type="AlphaFoldDB" id="A0A143PYM8"/>
<keyword evidence="4" id="KW-1185">Reference proteome</keyword>
<reference evidence="4" key="2">
    <citation type="submission" date="2016-04" db="EMBL/GenBank/DDBJ databases">
        <title>First Complete Genome Sequence of a Subdivision 6 Acidobacterium.</title>
        <authorList>
            <person name="Huang S."/>
            <person name="Vieira S."/>
            <person name="Bunk B."/>
            <person name="Riedel T."/>
            <person name="Sproeer C."/>
            <person name="Overmann J."/>
        </authorList>
    </citation>
    <scope>NUCLEOTIDE SEQUENCE [LARGE SCALE GENOMIC DNA]</scope>
    <source>
        <strain evidence="4">DSM 100886 HEG_-6_39</strain>
    </source>
</reference>
<dbReference type="Proteomes" id="UP000076079">
    <property type="component" value="Chromosome"/>
</dbReference>
<evidence type="ECO:0000313" key="3">
    <source>
        <dbReference type="EMBL" id="AMY12899.1"/>
    </source>
</evidence>
<evidence type="ECO:0000256" key="2">
    <source>
        <dbReference type="SAM" id="Phobius"/>
    </source>
</evidence>
<gene>
    <name evidence="3" type="ORF">LuPra_06183</name>
</gene>
<name>A0A143PYM8_LUTPR</name>
<feature type="transmembrane region" description="Helical" evidence="2">
    <location>
        <begin position="105"/>
        <end position="128"/>
    </location>
</feature>
<dbReference type="OrthoDB" id="134977at2"/>
<feature type="transmembrane region" description="Helical" evidence="2">
    <location>
        <begin position="16"/>
        <end position="33"/>
    </location>
</feature>